<keyword evidence="3" id="KW-1185">Reference proteome</keyword>
<feature type="transmembrane region" description="Helical" evidence="1">
    <location>
        <begin position="131"/>
        <end position="153"/>
    </location>
</feature>
<sequence length="309" mass="33151">MTEPPAGPDPHEPVPAASSGSRAGRAFALGIVALAAVTAPFLVVRSDRVDTAALFVGVPLVLAVIIALAPPAKSLHGLTFRVVTFGLLITSAFLHEGAACVLMAAPLVYGVAHLVAEVVRQARRLDQRRRAALAVVPLLLLATSLEGTTYRMVPDQTVTTERVVAMSPQQVEQRLQHGPDFSATKPFLLRFSGYPTPTAATGAGLAVGSKWSFTMAGGPIVTEVAARDSRRIVFRVLSDQSKAQRWLQFQRAVVHLTPQDNGDTAVRLELTFHRKQDPSWYFGPIDDAMVGAGLDYFADSLGLVETHRD</sequence>
<proteinExistence type="predicted"/>
<keyword evidence="1" id="KW-0472">Membrane</keyword>
<accession>A0ABP4NM38</accession>
<dbReference type="Pfam" id="PF10604">
    <property type="entry name" value="Polyketide_cyc2"/>
    <property type="match status" value="1"/>
</dbReference>
<organism evidence="2 3">
    <name type="scientific">Kribbella sancticallisti</name>
    <dbReference type="NCBI Taxonomy" id="460087"/>
    <lineage>
        <taxon>Bacteria</taxon>
        <taxon>Bacillati</taxon>
        <taxon>Actinomycetota</taxon>
        <taxon>Actinomycetes</taxon>
        <taxon>Propionibacteriales</taxon>
        <taxon>Kribbellaceae</taxon>
        <taxon>Kribbella</taxon>
    </lineage>
</organism>
<feature type="transmembrane region" description="Helical" evidence="1">
    <location>
        <begin position="51"/>
        <end position="72"/>
    </location>
</feature>
<dbReference type="SUPFAM" id="SSF55961">
    <property type="entry name" value="Bet v1-like"/>
    <property type="match status" value="1"/>
</dbReference>
<dbReference type="RefSeq" id="WP_344211524.1">
    <property type="nucleotide sequence ID" value="NZ_BAAAOS010000017.1"/>
</dbReference>
<feature type="transmembrane region" description="Helical" evidence="1">
    <location>
        <begin position="92"/>
        <end position="119"/>
    </location>
</feature>
<dbReference type="EMBL" id="BAAAOS010000017">
    <property type="protein sequence ID" value="GAA1564048.1"/>
    <property type="molecule type" value="Genomic_DNA"/>
</dbReference>
<evidence type="ECO:0008006" key="4">
    <source>
        <dbReference type="Google" id="ProtNLM"/>
    </source>
</evidence>
<evidence type="ECO:0000256" key="1">
    <source>
        <dbReference type="SAM" id="Phobius"/>
    </source>
</evidence>
<evidence type="ECO:0000313" key="2">
    <source>
        <dbReference type="EMBL" id="GAA1564048.1"/>
    </source>
</evidence>
<dbReference type="InterPro" id="IPR019587">
    <property type="entry name" value="Polyketide_cyclase/dehydratase"/>
</dbReference>
<feature type="transmembrane region" description="Helical" evidence="1">
    <location>
        <begin position="26"/>
        <end position="44"/>
    </location>
</feature>
<keyword evidence="1" id="KW-0812">Transmembrane</keyword>
<gene>
    <name evidence="2" type="ORF">GCM10009789_16520</name>
</gene>
<dbReference type="Proteomes" id="UP001500393">
    <property type="component" value="Unassembled WGS sequence"/>
</dbReference>
<protein>
    <recommendedName>
        <fullName evidence="4">Polyketide cyclase / dehydrase and lipid transport</fullName>
    </recommendedName>
</protein>
<comment type="caution">
    <text evidence="2">The sequence shown here is derived from an EMBL/GenBank/DDBJ whole genome shotgun (WGS) entry which is preliminary data.</text>
</comment>
<name>A0ABP4NM38_9ACTN</name>
<keyword evidence="1" id="KW-1133">Transmembrane helix</keyword>
<evidence type="ECO:0000313" key="3">
    <source>
        <dbReference type="Proteomes" id="UP001500393"/>
    </source>
</evidence>
<reference evidence="3" key="1">
    <citation type="journal article" date="2019" name="Int. J. Syst. Evol. Microbiol.">
        <title>The Global Catalogue of Microorganisms (GCM) 10K type strain sequencing project: providing services to taxonomists for standard genome sequencing and annotation.</title>
        <authorList>
            <consortium name="The Broad Institute Genomics Platform"/>
            <consortium name="The Broad Institute Genome Sequencing Center for Infectious Disease"/>
            <person name="Wu L."/>
            <person name="Ma J."/>
        </authorList>
    </citation>
    <scope>NUCLEOTIDE SEQUENCE [LARGE SCALE GENOMIC DNA]</scope>
    <source>
        <strain evidence="3">JCM 14969</strain>
    </source>
</reference>